<keyword evidence="4 6" id="KW-0472">Membrane</keyword>
<dbReference type="InterPro" id="IPR005829">
    <property type="entry name" value="Sugar_transporter_CS"/>
</dbReference>
<dbReference type="PANTHER" id="PTHR23508">
    <property type="entry name" value="CARBOXYLIC ACID TRANSPORTER PROTEIN HOMOLOG"/>
    <property type="match status" value="1"/>
</dbReference>
<feature type="transmembrane region" description="Helical" evidence="6">
    <location>
        <begin position="301"/>
        <end position="319"/>
    </location>
</feature>
<name>A0AA97LV87_9ACTN</name>
<dbReference type="Gene3D" id="1.20.1250.20">
    <property type="entry name" value="MFS general substrate transporter like domains"/>
    <property type="match status" value="1"/>
</dbReference>
<evidence type="ECO:0000256" key="4">
    <source>
        <dbReference type="ARBA" id="ARBA00023136"/>
    </source>
</evidence>
<evidence type="ECO:0000256" key="2">
    <source>
        <dbReference type="ARBA" id="ARBA00022692"/>
    </source>
</evidence>
<reference evidence="8" key="1">
    <citation type="submission" date="2020-10" db="EMBL/GenBank/DDBJ databases">
        <title>De novo genome project of the cellulose decomposer Thermobifida halotolerans type strain.</title>
        <authorList>
            <person name="Nagy I."/>
            <person name="Horvath B."/>
            <person name="Kukolya J."/>
            <person name="Nagy I."/>
            <person name="Orsini M."/>
        </authorList>
    </citation>
    <scope>NUCLEOTIDE SEQUENCE</scope>
    <source>
        <strain evidence="8">DSM 44931</strain>
    </source>
</reference>
<dbReference type="SUPFAM" id="SSF103473">
    <property type="entry name" value="MFS general substrate transporter"/>
    <property type="match status" value="1"/>
</dbReference>
<feature type="transmembrane region" description="Helical" evidence="6">
    <location>
        <begin position="144"/>
        <end position="169"/>
    </location>
</feature>
<dbReference type="PROSITE" id="PS00217">
    <property type="entry name" value="SUGAR_TRANSPORT_2"/>
    <property type="match status" value="1"/>
</dbReference>
<dbReference type="InterPro" id="IPR011701">
    <property type="entry name" value="MFS"/>
</dbReference>
<gene>
    <name evidence="8" type="ORF">NI17_017820</name>
</gene>
<dbReference type="GO" id="GO:0046943">
    <property type="term" value="F:carboxylic acid transmembrane transporter activity"/>
    <property type="evidence" value="ECO:0007669"/>
    <property type="project" value="TreeGrafter"/>
</dbReference>
<dbReference type="GO" id="GO:0005886">
    <property type="term" value="C:plasma membrane"/>
    <property type="evidence" value="ECO:0007669"/>
    <property type="project" value="UniProtKB-SubCell"/>
</dbReference>
<evidence type="ECO:0000256" key="1">
    <source>
        <dbReference type="ARBA" id="ARBA00004651"/>
    </source>
</evidence>
<dbReference type="Pfam" id="PF07690">
    <property type="entry name" value="MFS_1"/>
    <property type="match status" value="1"/>
</dbReference>
<comment type="subcellular location">
    <subcellularLocation>
        <location evidence="1">Cell membrane</location>
        <topology evidence="1">Multi-pass membrane protein</topology>
    </subcellularLocation>
</comment>
<keyword evidence="3 6" id="KW-1133">Transmembrane helix</keyword>
<feature type="transmembrane region" description="Helical" evidence="6">
    <location>
        <begin position="233"/>
        <end position="254"/>
    </location>
</feature>
<evidence type="ECO:0000259" key="7">
    <source>
        <dbReference type="PROSITE" id="PS50850"/>
    </source>
</evidence>
<protein>
    <submittedName>
        <fullName evidence="8">Aromatic acid/H+ symport family MFS transporter</fullName>
    </submittedName>
</protein>
<dbReference type="InterPro" id="IPR036259">
    <property type="entry name" value="MFS_trans_sf"/>
</dbReference>
<dbReference type="Proteomes" id="UP000265719">
    <property type="component" value="Chromosome"/>
</dbReference>
<dbReference type="RefSeq" id="WP_068688000.1">
    <property type="nucleotide sequence ID" value="NZ_CP063196.1"/>
</dbReference>
<dbReference type="PANTHER" id="PTHR23508:SF10">
    <property type="entry name" value="CARBOXYLIC ACID TRANSPORTER PROTEIN HOMOLOG"/>
    <property type="match status" value="1"/>
</dbReference>
<feature type="transmembrane region" description="Helical" evidence="6">
    <location>
        <begin position="87"/>
        <end position="106"/>
    </location>
</feature>
<feature type="transmembrane region" description="Helical" evidence="6">
    <location>
        <begin position="389"/>
        <end position="410"/>
    </location>
</feature>
<feature type="transmembrane region" description="Helical" evidence="6">
    <location>
        <begin position="60"/>
        <end position="78"/>
    </location>
</feature>
<feature type="region of interest" description="Disordered" evidence="5">
    <location>
        <begin position="416"/>
        <end position="445"/>
    </location>
</feature>
<dbReference type="AlphaFoldDB" id="A0AA97LV87"/>
<dbReference type="PROSITE" id="PS50850">
    <property type="entry name" value="MFS"/>
    <property type="match status" value="1"/>
</dbReference>
<organism evidence="8 9">
    <name type="scientific">Thermobifida halotolerans</name>
    <dbReference type="NCBI Taxonomy" id="483545"/>
    <lineage>
        <taxon>Bacteria</taxon>
        <taxon>Bacillati</taxon>
        <taxon>Actinomycetota</taxon>
        <taxon>Actinomycetes</taxon>
        <taxon>Streptosporangiales</taxon>
        <taxon>Nocardiopsidaceae</taxon>
        <taxon>Thermobifida</taxon>
    </lineage>
</organism>
<evidence type="ECO:0000313" key="8">
    <source>
        <dbReference type="EMBL" id="UOE18650.1"/>
    </source>
</evidence>
<feature type="domain" description="Major facilitator superfamily (MFS) profile" evidence="7">
    <location>
        <begin position="19"/>
        <end position="415"/>
    </location>
</feature>
<keyword evidence="2 6" id="KW-0812">Transmembrane</keyword>
<dbReference type="EMBL" id="CP063196">
    <property type="protein sequence ID" value="UOE18650.1"/>
    <property type="molecule type" value="Genomic_DNA"/>
</dbReference>
<feature type="transmembrane region" description="Helical" evidence="6">
    <location>
        <begin position="360"/>
        <end position="383"/>
    </location>
</feature>
<feature type="transmembrane region" description="Helical" evidence="6">
    <location>
        <begin position="325"/>
        <end position="348"/>
    </location>
</feature>
<feature type="transmembrane region" description="Helical" evidence="6">
    <location>
        <begin position="112"/>
        <end position="132"/>
    </location>
</feature>
<keyword evidence="9" id="KW-1185">Reference proteome</keyword>
<accession>A0AA97LV87</accession>
<dbReference type="KEGG" id="thao:NI17_017820"/>
<feature type="transmembrane region" description="Helical" evidence="6">
    <location>
        <begin position="17"/>
        <end position="40"/>
    </location>
</feature>
<feature type="transmembrane region" description="Helical" evidence="6">
    <location>
        <begin position="175"/>
        <end position="195"/>
    </location>
</feature>
<evidence type="ECO:0000256" key="6">
    <source>
        <dbReference type="SAM" id="Phobius"/>
    </source>
</evidence>
<dbReference type="InterPro" id="IPR020846">
    <property type="entry name" value="MFS_dom"/>
</dbReference>
<sequence length="445" mass="45721">MPSSEEVGSRPKLSPRLAVVAVCFAAIVFDGYDLIVYGAVVPALLEHPEWTLTPQQAGMIGSYALIGMFLGAVAVGAVTDRIGRRRTLIGCLVWFSVATLLVAVAPSPELLGALRFLAGLGFGGVVPTAITLTVEWAPERHRSFYNALMLTGFPVGGVLAAVLAVWLLPEYGFRVLFALGGVPLVTVVPLALRFLPESPGFATLRERRARQGGARPGTPPQEAPRARITSGRALAAIVLFALANFCSMLLVYGLNTWLPELMRGAGYALGPAMAFLLVLNFGAVVGGLVGSSVADRFGSRAATTGAFVVAAASILALGLPLPTAVLYLLVAIAGAATIGTQMMLFGYVALSFPTANRATALGHTTGVGRLGGVCGPLLGGYIVALQLGLGWNFGIFAAIAVAAAMLTLVVPAPDRSGAVGEGTDEPGTPAVHDHGGPSPSESVPS</sequence>
<proteinExistence type="predicted"/>
<dbReference type="CDD" id="cd17365">
    <property type="entry name" value="MFS_PcaK_like"/>
    <property type="match status" value="1"/>
</dbReference>
<feature type="transmembrane region" description="Helical" evidence="6">
    <location>
        <begin position="266"/>
        <end position="289"/>
    </location>
</feature>
<evidence type="ECO:0000313" key="9">
    <source>
        <dbReference type="Proteomes" id="UP000265719"/>
    </source>
</evidence>
<evidence type="ECO:0000256" key="5">
    <source>
        <dbReference type="SAM" id="MobiDB-lite"/>
    </source>
</evidence>
<evidence type="ECO:0000256" key="3">
    <source>
        <dbReference type="ARBA" id="ARBA00022989"/>
    </source>
</evidence>